<dbReference type="InterPro" id="IPR001357">
    <property type="entry name" value="BRCT_dom"/>
</dbReference>
<evidence type="ECO:0000259" key="8">
    <source>
        <dbReference type="PROSITE" id="PS50172"/>
    </source>
</evidence>
<evidence type="ECO:0000256" key="5">
    <source>
        <dbReference type="ARBA" id="ARBA00047761"/>
    </source>
</evidence>
<comment type="catalytic activity">
    <reaction evidence="5">
        <text>O-phospho-L-seryl-[protein] + H2O = L-seryl-[protein] + phosphate</text>
        <dbReference type="Rhea" id="RHEA:20629"/>
        <dbReference type="Rhea" id="RHEA-COMP:9863"/>
        <dbReference type="Rhea" id="RHEA-COMP:11604"/>
        <dbReference type="ChEBI" id="CHEBI:15377"/>
        <dbReference type="ChEBI" id="CHEBI:29999"/>
        <dbReference type="ChEBI" id="CHEBI:43474"/>
        <dbReference type="ChEBI" id="CHEBI:83421"/>
        <dbReference type="EC" id="3.1.3.16"/>
    </reaction>
</comment>
<keyword evidence="4" id="KW-0539">Nucleus</keyword>
<dbReference type="Gene3D" id="3.40.50.10190">
    <property type="entry name" value="BRCT domain"/>
    <property type="match status" value="1"/>
</dbReference>
<dbReference type="InterPro" id="IPR036420">
    <property type="entry name" value="BRCT_dom_sf"/>
</dbReference>
<evidence type="ECO:0000256" key="4">
    <source>
        <dbReference type="ARBA" id="ARBA00023242"/>
    </source>
</evidence>
<dbReference type="SMART" id="SM00577">
    <property type="entry name" value="CPDc"/>
    <property type="match status" value="1"/>
</dbReference>
<evidence type="ECO:0000256" key="1">
    <source>
        <dbReference type="ARBA" id="ARBA00004123"/>
    </source>
</evidence>
<keyword evidence="11" id="KW-1185">Reference proteome</keyword>
<evidence type="ECO:0000256" key="7">
    <source>
        <dbReference type="SAM" id="MobiDB-lite"/>
    </source>
</evidence>
<dbReference type="InterPro" id="IPR004274">
    <property type="entry name" value="FCP1_dom"/>
</dbReference>
<organism evidence="10 11">
    <name type="scientific">Apatococcus fuscideae</name>
    <dbReference type="NCBI Taxonomy" id="2026836"/>
    <lineage>
        <taxon>Eukaryota</taxon>
        <taxon>Viridiplantae</taxon>
        <taxon>Chlorophyta</taxon>
        <taxon>core chlorophytes</taxon>
        <taxon>Trebouxiophyceae</taxon>
        <taxon>Chlorellales</taxon>
        <taxon>Chlorellaceae</taxon>
        <taxon>Apatococcus</taxon>
    </lineage>
</organism>
<dbReference type="GO" id="GO:0005634">
    <property type="term" value="C:nucleus"/>
    <property type="evidence" value="ECO:0007669"/>
    <property type="project" value="UniProtKB-SubCell"/>
</dbReference>
<feature type="compositionally biased region" description="Basic and acidic residues" evidence="7">
    <location>
        <begin position="46"/>
        <end position="56"/>
    </location>
</feature>
<dbReference type="Pfam" id="PF03031">
    <property type="entry name" value="NIF"/>
    <property type="match status" value="1"/>
</dbReference>
<evidence type="ECO:0000256" key="2">
    <source>
        <dbReference type="ARBA" id="ARBA00013081"/>
    </source>
</evidence>
<evidence type="ECO:0000313" key="10">
    <source>
        <dbReference type="EMBL" id="KAK9867298.1"/>
    </source>
</evidence>
<comment type="subcellular location">
    <subcellularLocation>
        <location evidence="1">Nucleus</location>
    </subcellularLocation>
</comment>
<dbReference type="Gene3D" id="3.40.50.1000">
    <property type="entry name" value="HAD superfamily/HAD-like"/>
    <property type="match status" value="1"/>
</dbReference>
<feature type="domain" description="FCP1 homology" evidence="9">
    <location>
        <begin position="132"/>
        <end position="306"/>
    </location>
</feature>
<dbReference type="InterPro" id="IPR036412">
    <property type="entry name" value="HAD-like_sf"/>
</dbReference>
<comment type="caution">
    <text evidence="10">The sequence shown here is derived from an EMBL/GenBank/DDBJ whole genome shotgun (WGS) entry which is preliminary data.</text>
</comment>
<dbReference type="GO" id="GO:0008420">
    <property type="term" value="F:RNA polymerase II CTD heptapeptide repeat phosphatase activity"/>
    <property type="evidence" value="ECO:0007669"/>
    <property type="project" value="InterPro"/>
</dbReference>
<name>A0AAW1TEM7_9CHLO</name>
<dbReference type="PANTHER" id="PTHR23081">
    <property type="entry name" value="RNA POLYMERASE II CTD PHOSPHATASE"/>
    <property type="match status" value="1"/>
</dbReference>
<reference evidence="10 11" key="1">
    <citation type="journal article" date="2024" name="Nat. Commun.">
        <title>Phylogenomics reveals the evolutionary origins of lichenization in chlorophyte algae.</title>
        <authorList>
            <person name="Puginier C."/>
            <person name="Libourel C."/>
            <person name="Otte J."/>
            <person name="Skaloud P."/>
            <person name="Haon M."/>
            <person name="Grisel S."/>
            <person name="Petersen M."/>
            <person name="Berrin J.G."/>
            <person name="Delaux P.M."/>
            <person name="Dal Grande F."/>
            <person name="Keller J."/>
        </authorList>
    </citation>
    <scope>NUCLEOTIDE SEQUENCE [LARGE SCALE GENOMIC DNA]</scope>
    <source>
        <strain evidence="10 11">SAG 2523</strain>
    </source>
</reference>
<dbReference type="EMBL" id="JALJOV010000096">
    <property type="protein sequence ID" value="KAK9867298.1"/>
    <property type="molecule type" value="Genomic_DNA"/>
</dbReference>
<dbReference type="InterPro" id="IPR023214">
    <property type="entry name" value="HAD_sf"/>
</dbReference>
<dbReference type="SMART" id="SM00292">
    <property type="entry name" value="BRCT"/>
    <property type="match status" value="1"/>
</dbReference>
<evidence type="ECO:0000256" key="6">
    <source>
        <dbReference type="ARBA" id="ARBA00048336"/>
    </source>
</evidence>
<evidence type="ECO:0000313" key="11">
    <source>
        <dbReference type="Proteomes" id="UP001485043"/>
    </source>
</evidence>
<dbReference type="SUPFAM" id="SSF52113">
    <property type="entry name" value="BRCT domain"/>
    <property type="match status" value="1"/>
</dbReference>
<dbReference type="PANTHER" id="PTHR23081:SF36">
    <property type="entry name" value="RNA POLYMERASE II SUBUNIT A C-TERMINAL DOMAIN PHOSPHATASE"/>
    <property type="match status" value="1"/>
</dbReference>
<feature type="domain" description="BRCT" evidence="8">
    <location>
        <begin position="349"/>
        <end position="442"/>
    </location>
</feature>
<protein>
    <recommendedName>
        <fullName evidence="2">protein-serine/threonine phosphatase</fullName>
        <ecNumber evidence="2">3.1.3.16</ecNumber>
    </recommendedName>
</protein>
<comment type="catalytic activity">
    <reaction evidence="6">
        <text>O-phospho-L-threonyl-[protein] + H2O = L-threonyl-[protein] + phosphate</text>
        <dbReference type="Rhea" id="RHEA:47004"/>
        <dbReference type="Rhea" id="RHEA-COMP:11060"/>
        <dbReference type="Rhea" id="RHEA-COMP:11605"/>
        <dbReference type="ChEBI" id="CHEBI:15377"/>
        <dbReference type="ChEBI" id="CHEBI:30013"/>
        <dbReference type="ChEBI" id="CHEBI:43474"/>
        <dbReference type="ChEBI" id="CHEBI:61977"/>
        <dbReference type="EC" id="3.1.3.16"/>
    </reaction>
</comment>
<gene>
    <name evidence="10" type="ORF">WJX84_006429</name>
</gene>
<dbReference type="PROSITE" id="PS50172">
    <property type="entry name" value="BRCT"/>
    <property type="match status" value="1"/>
</dbReference>
<dbReference type="EC" id="3.1.3.16" evidence="2"/>
<dbReference type="SUPFAM" id="SSF56784">
    <property type="entry name" value="HAD-like"/>
    <property type="match status" value="1"/>
</dbReference>
<dbReference type="Proteomes" id="UP001485043">
    <property type="component" value="Unassembled WGS sequence"/>
</dbReference>
<keyword evidence="3" id="KW-0378">Hydrolase</keyword>
<dbReference type="InterPro" id="IPR039189">
    <property type="entry name" value="Fcp1"/>
</dbReference>
<dbReference type="CDD" id="cd17729">
    <property type="entry name" value="BRCT_CTDP1"/>
    <property type="match status" value="1"/>
</dbReference>
<feature type="region of interest" description="Disordered" evidence="7">
    <location>
        <begin position="29"/>
        <end position="77"/>
    </location>
</feature>
<evidence type="ECO:0000259" key="9">
    <source>
        <dbReference type="PROSITE" id="PS50969"/>
    </source>
</evidence>
<evidence type="ECO:0000256" key="3">
    <source>
        <dbReference type="ARBA" id="ARBA00022801"/>
    </source>
</evidence>
<dbReference type="PROSITE" id="PS50969">
    <property type="entry name" value="FCP1"/>
    <property type="match status" value="1"/>
</dbReference>
<dbReference type="Pfam" id="PF12738">
    <property type="entry name" value="PTCB-BRCT"/>
    <property type="match status" value="1"/>
</dbReference>
<dbReference type="CDD" id="cd07521">
    <property type="entry name" value="HAD_FCP1-like"/>
    <property type="match status" value="1"/>
</dbReference>
<sequence length="446" mass="49388">MPDDATDDLEVLLGAELARNEEAAEATIATISSTQQFRPPSKKRGRDVESIKESDTGNKSAGVQRISRPASARDCPPHPGFVQGMCIRCGKPRDDLEPAASANVALRYLHAGLELSKTEADRLRDESLKRVLAGNRLILVLDLDHTLLTSTKNSEIHDEQLHRKLSKMLAEQQRLPELDRSLYWFPHMDIWTKFRPGVRDFLERMHLCYELHIYTHGTRPYALEMSRVLDPQRRLFAERIVSACDSADKNHKNLDILLGVETAVLVVDNTHTVWPQHLANLLHCTSFVYFPADVPRMGGTALLATCDTSHEQPDPMLPAAAAVLEDVHSMYFAGASAAGMDARQCLAAARSKILAGVSLVFSRVFPQVMASPEANSLWKLANQMGAACSLATSAATTHVVAPCYGTDKVMWAQKHGKHVITPAWLTASSRSWQRAAEEDYVPEKPK</sequence>
<proteinExistence type="predicted"/>
<dbReference type="AlphaFoldDB" id="A0AAW1TEM7"/>
<accession>A0AAW1TEM7</accession>